<gene>
    <name evidence="1" type="ORF">RGQ29_009500</name>
</gene>
<evidence type="ECO:0000313" key="2">
    <source>
        <dbReference type="Proteomes" id="UP001324115"/>
    </source>
</evidence>
<keyword evidence="2" id="KW-1185">Reference proteome</keyword>
<dbReference type="Proteomes" id="UP001324115">
    <property type="component" value="Unassembled WGS sequence"/>
</dbReference>
<sequence length="59" mass="6387">MPFRYSFKTKVDLAQTKTKAPSDSSLYGPYQDISSSNPSLQVSFMGIAIRKGVSADVVA</sequence>
<reference evidence="1 2" key="1">
    <citation type="journal article" date="2023" name="G3 (Bethesda)">
        <title>A haplotype-resolved chromosome-scale genome for Quercus rubra L. provides insights into the genetics of adaptive traits for red oak species.</title>
        <authorList>
            <person name="Kapoor B."/>
            <person name="Jenkins J."/>
            <person name="Schmutz J."/>
            <person name="Zhebentyayeva T."/>
            <person name="Kuelheim C."/>
            <person name="Coggeshall M."/>
            <person name="Heim C."/>
            <person name="Lasky J.R."/>
            <person name="Leites L."/>
            <person name="Islam-Faridi N."/>
            <person name="Romero-Severson J."/>
            <person name="DeLeo V.L."/>
            <person name="Lucas S.M."/>
            <person name="Lazic D."/>
            <person name="Gailing O."/>
            <person name="Carlson J."/>
            <person name="Staton M."/>
        </authorList>
    </citation>
    <scope>NUCLEOTIDE SEQUENCE [LARGE SCALE GENOMIC DNA]</scope>
    <source>
        <strain evidence="1">Pseudo-F2</strain>
    </source>
</reference>
<organism evidence="1 2">
    <name type="scientific">Quercus rubra</name>
    <name type="common">Northern red oak</name>
    <name type="synonym">Quercus borealis</name>
    <dbReference type="NCBI Taxonomy" id="3512"/>
    <lineage>
        <taxon>Eukaryota</taxon>
        <taxon>Viridiplantae</taxon>
        <taxon>Streptophyta</taxon>
        <taxon>Embryophyta</taxon>
        <taxon>Tracheophyta</taxon>
        <taxon>Spermatophyta</taxon>
        <taxon>Magnoliopsida</taxon>
        <taxon>eudicotyledons</taxon>
        <taxon>Gunneridae</taxon>
        <taxon>Pentapetalae</taxon>
        <taxon>rosids</taxon>
        <taxon>fabids</taxon>
        <taxon>Fagales</taxon>
        <taxon>Fagaceae</taxon>
        <taxon>Quercus</taxon>
    </lineage>
</organism>
<accession>A0AAN7FXY8</accession>
<dbReference type="AlphaFoldDB" id="A0AAN7FXY8"/>
<proteinExistence type="predicted"/>
<dbReference type="EMBL" id="JAXUIC010000002">
    <property type="protein sequence ID" value="KAK4599461.1"/>
    <property type="molecule type" value="Genomic_DNA"/>
</dbReference>
<name>A0AAN7FXY8_QUERU</name>
<comment type="caution">
    <text evidence="1">The sequence shown here is derived from an EMBL/GenBank/DDBJ whole genome shotgun (WGS) entry which is preliminary data.</text>
</comment>
<evidence type="ECO:0000313" key="1">
    <source>
        <dbReference type="EMBL" id="KAK4599461.1"/>
    </source>
</evidence>
<protein>
    <submittedName>
        <fullName evidence="1">Uncharacterized protein</fullName>
    </submittedName>
</protein>